<protein>
    <submittedName>
        <fullName evidence="2">Uncharacterized protein</fullName>
    </submittedName>
</protein>
<proteinExistence type="predicted"/>
<sequence length="128" mass="14345">MGTRYRRCQERTLIFFLRNPPQPATTTQQHPLASHPPTPSRRSAASEPIHISSHQHCRRRRSIVSKSLVAVLKVEEVSAVVVAMPRPSHSTSHPFIVALAATPSQRRCLGSFSIQRRCILVLGRHLQA</sequence>
<keyword evidence="3" id="KW-1185">Reference proteome</keyword>
<organism evidence="2 3">
    <name type="scientific">Stylosanthes scabra</name>
    <dbReference type="NCBI Taxonomy" id="79078"/>
    <lineage>
        <taxon>Eukaryota</taxon>
        <taxon>Viridiplantae</taxon>
        <taxon>Streptophyta</taxon>
        <taxon>Embryophyta</taxon>
        <taxon>Tracheophyta</taxon>
        <taxon>Spermatophyta</taxon>
        <taxon>Magnoliopsida</taxon>
        <taxon>eudicotyledons</taxon>
        <taxon>Gunneridae</taxon>
        <taxon>Pentapetalae</taxon>
        <taxon>rosids</taxon>
        <taxon>fabids</taxon>
        <taxon>Fabales</taxon>
        <taxon>Fabaceae</taxon>
        <taxon>Papilionoideae</taxon>
        <taxon>50 kb inversion clade</taxon>
        <taxon>dalbergioids sensu lato</taxon>
        <taxon>Dalbergieae</taxon>
        <taxon>Pterocarpus clade</taxon>
        <taxon>Stylosanthes</taxon>
    </lineage>
</organism>
<dbReference type="Proteomes" id="UP001341840">
    <property type="component" value="Unassembled WGS sequence"/>
</dbReference>
<evidence type="ECO:0000313" key="2">
    <source>
        <dbReference type="EMBL" id="MED6127460.1"/>
    </source>
</evidence>
<reference evidence="2 3" key="1">
    <citation type="journal article" date="2023" name="Plants (Basel)">
        <title>Bridging the Gap: Combining Genomics and Transcriptomics Approaches to Understand Stylosanthes scabra, an Orphan Legume from the Brazilian Caatinga.</title>
        <authorList>
            <person name="Ferreira-Neto J.R.C."/>
            <person name="da Silva M.D."/>
            <person name="Binneck E."/>
            <person name="de Melo N.F."/>
            <person name="da Silva R.H."/>
            <person name="de Melo A.L.T.M."/>
            <person name="Pandolfi V."/>
            <person name="Bustamante F.O."/>
            <person name="Brasileiro-Vidal A.C."/>
            <person name="Benko-Iseppon A.M."/>
        </authorList>
    </citation>
    <scope>NUCLEOTIDE SEQUENCE [LARGE SCALE GENOMIC DNA]</scope>
    <source>
        <tissue evidence="2">Leaves</tissue>
    </source>
</reference>
<feature type="region of interest" description="Disordered" evidence="1">
    <location>
        <begin position="19"/>
        <end position="56"/>
    </location>
</feature>
<name>A0ABU6RUD0_9FABA</name>
<evidence type="ECO:0000313" key="3">
    <source>
        <dbReference type="Proteomes" id="UP001341840"/>
    </source>
</evidence>
<comment type="caution">
    <text evidence="2">The sequence shown here is derived from an EMBL/GenBank/DDBJ whole genome shotgun (WGS) entry which is preliminary data.</text>
</comment>
<dbReference type="EMBL" id="JASCZI010031806">
    <property type="protein sequence ID" value="MED6127460.1"/>
    <property type="molecule type" value="Genomic_DNA"/>
</dbReference>
<gene>
    <name evidence="2" type="ORF">PIB30_088342</name>
</gene>
<evidence type="ECO:0000256" key="1">
    <source>
        <dbReference type="SAM" id="MobiDB-lite"/>
    </source>
</evidence>
<accession>A0ABU6RUD0</accession>